<dbReference type="EMBL" id="FR824056">
    <property type="protein sequence ID" value="CCA15439.1"/>
    <property type="molecule type" value="Genomic_DNA"/>
</dbReference>
<reference evidence="1" key="1">
    <citation type="journal article" date="2011" name="PLoS Biol.">
        <title>Gene gain and loss during evolution of obligate parasitism in the white rust pathogen of Arabidopsis thaliana.</title>
        <authorList>
            <person name="Kemen E."/>
            <person name="Gardiner A."/>
            <person name="Schultz-Larsen T."/>
            <person name="Kemen A.C."/>
            <person name="Balmuth A.L."/>
            <person name="Robert-Seilaniantz A."/>
            <person name="Bailey K."/>
            <person name="Holub E."/>
            <person name="Studholme D.J."/>
            <person name="Maclean D."/>
            <person name="Jones J.D."/>
        </authorList>
    </citation>
    <scope>NUCLEOTIDE SEQUENCE</scope>
</reference>
<dbReference type="AlphaFoldDB" id="F0W302"/>
<protein>
    <submittedName>
        <fullName evidence="1">AlNc14C11G1381 protein</fullName>
    </submittedName>
</protein>
<accession>F0W302</accession>
<dbReference type="HOGENOM" id="CLU_1411114_0_0_1"/>
<proteinExistence type="predicted"/>
<organism evidence="1">
    <name type="scientific">Albugo laibachii Nc14</name>
    <dbReference type="NCBI Taxonomy" id="890382"/>
    <lineage>
        <taxon>Eukaryota</taxon>
        <taxon>Sar</taxon>
        <taxon>Stramenopiles</taxon>
        <taxon>Oomycota</taxon>
        <taxon>Peronosporomycetes</taxon>
        <taxon>Albuginales</taxon>
        <taxon>Albuginaceae</taxon>
        <taxon>Albugo</taxon>
    </lineage>
</organism>
<sequence length="193" mass="21808">MSHLPDRRLGYVSPEYSAQCFSPLVLRSITSVLFNERNAFSVVLLLIHSTEGTLKARRPLAPDFFVDPVTSKRFAPASNKQFLEFFEYFPATVALTLYNSPAQDAEWRQSTYMHMLLECKMALIESFCWGPHDAACSPNNSRNTPPFLYSHGHAHYTPSSLSDTSSKCLTPLNALQEHVNRKTLSERLMSSSK</sequence>
<gene>
    <name evidence="1" type="primary">AlNc14C11G1381</name>
    <name evidence="1" type="ORF">ALNC14_015820</name>
</gene>
<evidence type="ECO:0000313" key="1">
    <source>
        <dbReference type="EMBL" id="CCA15439.1"/>
    </source>
</evidence>
<reference evidence="1" key="2">
    <citation type="submission" date="2011-02" db="EMBL/GenBank/DDBJ databases">
        <authorList>
            <person name="MacLean D."/>
        </authorList>
    </citation>
    <scope>NUCLEOTIDE SEQUENCE</scope>
</reference>
<name>F0W302_9STRA</name>